<keyword evidence="1" id="KW-0472">Membrane</keyword>
<evidence type="ECO:0000313" key="3">
    <source>
        <dbReference type="Proteomes" id="UP001056383"/>
    </source>
</evidence>
<feature type="transmembrane region" description="Helical" evidence="1">
    <location>
        <begin position="43"/>
        <end position="61"/>
    </location>
</feature>
<feature type="transmembrane region" description="Helical" evidence="1">
    <location>
        <begin position="67"/>
        <end position="89"/>
    </location>
</feature>
<sequence length="98" mass="9885">MIWHWVGLAFFSITLLPAGAAMVAGRVPERLRPRLAPVRPRGWAVLALYAAAPLNAIPRLADASPTIVSAATAAAGLAAATGCAVAVVASSRAARAAS</sequence>
<name>A0ABY4TJX2_9ACTN</name>
<dbReference type="EMBL" id="CP095474">
    <property type="protein sequence ID" value="URN17305.1"/>
    <property type="molecule type" value="Genomic_DNA"/>
</dbReference>
<accession>A0ABY4TJX2</accession>
<dbReference type="Proteomes" id="UP001056383">
    <property type="component" value="Chromosome"/>
</dbReference>
<gene>
    <name evidence="2" type="ORF">MW084_16785</name>
</gene>
<proteinExistence type="predicted"/>
<keyword evidence="3" id="KW-1185">Reference proteome</keyword>
<keyword evidence="1" id="KW-1133">Transmembrane helix</keyword>
<evidence type="ECO:0000256" key="1">
    <source>
        <dbReference type="SAM" id="Phobius"/>
    </source>
</evidence>
<keyword evidence="1" id="KW-0812">Transmembrane</keyword>
<organism evidence="2 3">
    <name type="scientific">Streptomyces sudanensis</name>
    <dbReference type="NCBI Taxonomy" id="436397"/>
    <lineage>
        <taxon>Bacteria</taxon>
        <taxon>Bacillati</taxon>
        <taxon>Actinomycetota</taxon>
        <taxon>Actinomycetes</taxon>
        <taxon>Kitasatosporales</taxon>
        <taxon>Streptomycetaceae</taxon>
        <taxon>Streptomyces</taxon>
    </lineage>
</organism>
<evidence type="ECO:0000313" key="2">
    <source>
        <dbReference type="EMBL" id="URN17305.1"/>
    </source>
</evidence>
<reference evidence="2" key="1">
    <citation type="submission" date="2022-04" db="EMBL/GenBank/DDBJ databases">
        <title>Systematic whole-genome sequencing reveals an unexpected diversity among actinomycetoma pathogens and provides insights into their antibacterial susceptibilities.</title>
        <authorList>
            <person name="Watson A.K."/>
            <person name="Kepplinger B."/>
            <person name="Bakhiet S.M."/>
            <person name="Mhmoud N.A."/>
            <person name="Chapman J."/>
            <person name="Allenby N."/>
            <person name="Mickiewicz K."/>
            <person name="Goodfellow M."/>
            <person name="Fahal A.H."/>
            <person name="Errington J."/>
        </authorList>
    </citation>
    <scope>NUCLEOTIDE SEQUENCE</scope>
    <source>
        <strain evidence="2">SD 504</strain>
    </source>
</reference>
<dbReference type="RefSeq" id="WP_010472518.1">
    <property type="nucleotide sequence ID" value="NZ_CP095474.1"/>
</dbReference>
<feature type="transmembrane region" description="Helical" evidence="1">
    <location>
        <begin position="6"/>
        <end position="23"/>
    </location>
</feature>
<protein>
    <submittedName>
        <fullName evidence="2">Uncharacterized protein</fullName>
    </submittedName>
</protein>